<protein>
    <recommendedName>
        <fullName evidence="2">carbonic anhydrase</fullName>
        <ecNumber evidence="2">4.2.1.1</ecNumber>
    </recommendedName>
</protein>
<dbReference type="InterPro" id="IPR023561">
    <property type="entry name" value="Carbonic_anhydrase_a-class"/>
</dbReference>
<evidence type="ECO:0000256" key="3">
    <source>
        <dbReference type="ARBA" id="ARBA00022723"/>
    </source>
</evidence>
<dbReference type="GO" id="GO:0004089">
    <property type="term" value="F:carbonate dehydratase activity"/>
    <property type="evidence" value="ECO:0007669"/>
    <property type="project" value="UniProtKB-EC"/>
</dbReference>
<comment type="catalytic activity">
    <reaction evidence="6">
        <text>hydrogencarbonate + H(+) = CO2 + H2O</text>
        <dbReference type="Rhea" id="RHEA:10748"/>
        <dbReference type="ChEBI" id="CHEBI:15377"/>
        <dbReference type="ChEBI" id="CHEBI:15378"/>
        <dbReference type="ChEBI" id="CHEBI:16526"/>
        <dbReference type="ChEBI" id="CHEBI:17544"/>
        <dbReference type="EC" id="4.2.1.1"/>
    </reaction>
</comment>
<dbReference type="Gene3D" id="3.10.200.10">
    <property type="entry name" value="Alpha carbonic anhydrase"/>
    <property type="match status" value="1"/>
</dbReference>
<evidence type="ECO:0000259" key="8">
    <source>
        <dbReference type="PROSITE" id="PS51144"/>
    </source>
</evidence>
<comment type="similarity">
    <text evidence="1">Belongs to the alpha-carbonic anhydrase family.</text>
</comment>
<keyword evidence="3" id="KW-0479">Metal-binding</keyword>
<comment type="caution">
    <text evidence="9">The sequence shown here is derived from an EMBL/GenBank/DDBJ whole genome shotgun (WGS) entry which is preliminary data.</text>
</comment>
<dbReference type="RefSeq" id="WP_154370806.1">
    <property type="nucleotide sequence ID" value="NZ_WKJJ01000001.1"/>
</dbReference>
<proteinExistence type="inferred from homology"/>
<evidence type="ECO:0000313" key="10">
    <source>
        <dbReference type="Proteomes" id="UP000446768"/>
    </source>
</evidence>
<gene>
    <name evidence="9" type="ORF">GJ700_01110</name>
</gene>
<dbReference type="AlphaFoldDB" id="A0A7X2LPJ1"/>
<evidence type="ECO:0000256" key="4">
    <source>
        <dbReference type="ARBA" id="ARBA00022833"/>
    </source>
</evidence>
<keyword evidence="5" id="KW-0456">Lyase</keyword>
<keyword evidence="7" id="KW-0732">Signal</keyword>
<dbReference type="EC" id="4.2.1.1" evidence="2"/>
<evidence type="ECO:0000256" key="5">
    <source>
        <dbReference type="ARBA" id="ARBA00023239"/>
    </source>
</evidence>
<feature type="signal peptide" evidence="7">
    <location>
        <begin position="1"/>
        <end position="22"/>
    </location>
</feature>
<dbReference type="EMBL" id="WKJJ01000001">
    <property type="protein sequence ID" value="MRV70320.1"/>
    <property type="molecule type" value="Genomic_DNA"/>
</dbReference>
<evidence type="ECO:0000256" key="2">
    <source>
        <dbReference type="ARBA" id="ARBA00012925"/>
    </source>
</evidence>
<accession>A0A7X2LPJ1</accession>
<dbReference type="CDD" id="cd03124">
    <property type="entry name" value="alpha_CA_prokaryotic_like"/>
    <property type="match status" value="1"/>
</dbReference>
<dbReference type="GO" id="GO:0008270">
    <property type="term" value="F:zinc ion binding"/>
    <property type="evidence" value="ECO:0007669"/>
    <property type="project" value="InterPro"/>
</dbReference>
<dbReference type="InterPro" id="IPR036398">
    <property type="entry name" value="CA_dom_sf"/>
</dbReference>
<reference evidence="9 10" key="1">
    <citation type="submission" date="2019-11" db="EMBL/GenBank/DDBJ databases">
        <title>Novel species isolated from a subtropical stream in China.</title>
        <authorList>
            <person name="Lu H."/>
        </authorList>
    </citation>
    <scope>NUCLEOTIDE SEQUENCE [LARGE SCALE GENOMIC DNA]</scope>
    <source>
        <strain evidence="9 10">FT92W</strain>
    </source>
</reference>
<name>A0A7X2LPJ1_9BURK</name>
<evidence type="ECO:0000256" key="1">
    <source>
        <dbReference type="ARBA" id="ARBA00010718"/>
    </source>
</evidence>
<dbReference type="InterPro" id="IPR041891">
    <property type="entry name" value="Alpha_CA_prokaryot-like"/>
</dbReference>
<dbReference type="SUPFAM" id="SSF51069">
    <property type="entry name" value="Carbonic anhydrase"/>
    <property type="match status" value="1"/>
</dbReference>
<sequence length="251" mass="27155">MKKTIKSTIGAMLVIAASAAGAADHAAAAHWSYEGKTDPAHWAELDQANAACKLSKEQSPINIVESQAKKAPLAALDLNYVAGSAEVINNGHTVQVNLPAGSVMKVGDQTTNLLQFHFHTPSEEKINGVHYPMVAHFVHKNAEGKLSVVAVLFKQGRENKTLAPVFNALPAEGKPLQLASFSPADVLPAKRAYYKFMGSLTTPPCSDGVQWQVLKHPAELSKKQLAAFRKLYKMNARPEQPLNERVVEVSE</sequence>
<evidence type="ECO:0000313" key="9">
    <source>
        <dbReference type="EMBL" id="MRV70320.1"/>
    </source>
</evidence>
<feature type="domain" description="Alpha-carbonic anhydrase" evidence="8">
    <location>
        <begin position="29"/>
        <end position="251"/>
    </location>
</feature>
<evidence type="ECO:0000256" key="7">
    <source>
        <dbReference type="SAM" id="SignalP"/>
    </source>
</evidence>
<keyword evidence="4" id="KW-0862">Zinc</keyword>
<dbReference type="PANTHER" id="PTHR18952">
    <property type="entry name" value="CARBONIC ANHYDRASE"/>
    <property type="match status" value="1"/>
</dbReference>
<dbReference type="Proteomes" id="UP000446768">
    <property type="component" value="Unassembled WGS sequence"/>
</dbReference>
<dbReference type="SMART" id="SM01057">
    <property type="entry name" value="Carb_anhydrase"/>
    <property type="match status" value="1"/>
</dbReference>
<evidence type="ECO:0000256" key="6">
    <source>
        <dbReference type="ARBA" id="ARBA00048348"/>
    </source>
</evidence>
<keyword evidence="10" id="KW-1185">Reference proteome</keyword>
<dbReference type="PROSITE" id="PS51144">
    <property type="entry name" value="ALPHA_CA_2"/>
    <property type="match status" value="1"/>
</dbReference>
<dbReference type="Pfam" id="PF00194">
    <property type="entry name" value="Carb_anhydrase"/>
    <property type="match status" value="1"/>
</dbReference>
<dbReference type="PANTHER" id="PTHR18952:SF265">
    <property type="entry name" value="CARBONIC ANHYDRASE"/>
    <property type="match status" value="1"/>
</dbReference>
<dbReference type="InterPro" id="IPR001148">
    <property type="entry name" value="CA_dom"/>
</dbReference>
<feature type="chain" id="PRO_5031180047" description="carbonic anhydrase" evidence="7">
    <location>
        <begin position="23"/>
        <end position="251"/>
    </location>
</feature>
<organism evidence="9 10">
    <name type="scientific">Pseudoduganella rivuli</name>
    <dbReference type="NCBI Taxonomy" id="2666085"/>
    <lineage>
        <taxon>Bacteria</taxon>
        <taxon>Pseudomonadati</taxon>
        <taxon>Pseudomonadota</taxon>
        <taxon>Betaproteobacteria</taxon>
        <taxon>Burkholderiales</taxon>
        <taxon>Oxalobacteraceae</taxon>
        <taxon>Telluria group</taxon>
        <taxon>Pseudoduganella</taxon>
    </lineage>
</organism>